<dbReference type="Proteomes" id="UP000229740">
    <property type="component" value="Unassembled WGS sequence"/>
</dbReference>
<feature type="transmembrane region" description="Helical" evidence="8">
    <location>
        <begin position="288"/>
        <end position="306"/>
    </location>
</feature>
<feature type="transmembrane region" description="Helical" evidence="8">
    <location>
        <begin position="336"/>
        <end position="356"/>
    </location>
</feature>
<dbReference type="GO" id="GO:0016763">
    <property type="term" value="F:pentosyltransferase activity"/>
    <property type="evidence" value="ECO:0007669"/>
    <property type="project" value="TreeGrafter"/>
</dbReference>
<keyword evidence="7 8" id="KW-0472">Membrane</keyword>
<proteinExistence type="predicted"/>
<protein>
    <recommendedName>
        <fullName evidence="9">ArnT-like N-terminal domain-containing protein</fullName>
    </recommendedName>
</protein>
<organism evidence="10 11">
    <name type="scientific">candidate division KSB3 bacterium</name>
    <dbReference type="NCBI Taxonomy" id="2044937"/>
    <lineage>
        <taxon>Bacteria</taxon>
        <taxon>candidate division KSB3</taxon>
    </lineage>
</organism>
<dbReference type="InterPro" id="IPR003342">
    <property type="entry name" value="ArnT-like_N"/>
</dbReference>
<comment type="caution">
    <text evidence="10">The sequence shown here is derived from an EMBL/GenBank/DDBJ whole genome shotgun (WGS) entry which is preliminary data.</text>
</comment>
<feature type="transmembrane region" description="Helical" evidence="8">
    <location>
        <begin position="231"/>
        <end position="252"/>
    </location>
</feature>
<evidence type="ECO:0000256" key="1">
    <source>
        <dbReference type="ARBA" id="ARBA00004651"/>
    </source>
</evidence>
<feature type="transmembrane region" description="Helical" evidence="8">
    <location>
        <begin position="368"/>
        <end position="390"/>
    </location>
</feature>
<feature type="domain" description="ArnT-like N-terminal" evidence="9">
    <location>
        <begin position="59"/>
        <end position="217"/>
    </location>
</feature>
<evidence type="ECO:0000259" key="9">
    <source>
        <dbReference type="Pfam" id="PF02366"/>
    </source>
</evidence>
<reference evidence="10 11" key="1">
    <citation type="submission" date="2017-10" db="EMBL/GenBank/DDBJ databases">
        <title>Novel microbial diversity and functional potential in the marine mammal oral microbiome.</title>
        <authorList>
            <person name="Dudek N.K."/>
            <person name="Sun C.L."/>
            <person name="Burstein D."/>
            <person name="Kantor R.S."/>
            <person name="Aliaga Goltsman D.S."/>
            <person name="Bik E.M."/>
            <person name="Thomas B.C."/>
            <person name="Banfield J.F."/>
            <person name="Relman D.A."/>
        </authorList>
    </citation>
    <scope>NUCLEOTIDE SEQUENCE [LARGE SCALE GENOMIC DNA]</scope>
    <source>
        <strain evidence="10">DOLZORAL124_49_17</strain>
    </source>
</reference>
<feature type="transmembrane region" description="Helical" evidence="8">
    <location>
        <begin position="490"/>
        <end position="510"/>
    </location>
</feature>
<accession>A0A2G6E949</accession>
<dbReference type="GO" id="GO:0000030">
    <property type="term" value="F:mannosyltransferase activity"/>
    <property type="evidence" value="ECO:0007669"/>
    <property type="project" value="InterPro"/>
</dbReference>
<keyword evidence="2" id="KW-1003">Cell membrane</keyword>
<dbReference type="InterPro" id="IPR050297">
    <property type="entry name" value="LipidA_mod_glycosyltrf_83"/>
</dbReference>
<evidence type="ECO:0000313" key="10">
    <source>
        <dbReference type="EMBL" id="PID58291.1"/>
    </source>
</evidence>
<dbReference type="GO" id="GO:0006493">
    <property type="term" value="P:protein O-linked glycosylation"/>
    <property type="evidence" value="ECO:0007669"/>
    <property type="project" value="InterPro"/>
</dbReference>
<evidence type="ECO:0000256" key="4">
    <source>
        <dbReference type="ARBA" id="ARBA00022679"/>
    </source>
</evidence>
<dbReference type="EMBL" id="PDPS01000023">
    <property type="protein sequence ID" value="PID58291.1"/>
    <property type="molecule type" value="Genomic_DNA"/>
</dbReference>
<feature type="transmembrane region" description="Helical" evidence="8">
    <location>
        <begin position="313"/>
        <end position="330"/>
    </location>
</feature>
<feature type="transmembrane region" description="Helical" evidence="8">
    <location>
        <begin position="144"/>
        <end position="161"/>
    </location>
</feature>
<evidence type="ECO:0000256" key="8">
    <source>
        <dbReference type="SAM" id="Phobius"/>
    </source>
</evidence>
<keyword evidence="4" id="KW-0808">Transferase</keyword>
<sequence length="524" mass="58509">MLGFAALYILSMGGHGYGGVGTTTYDVTRSMVLYGSVAIKEVPWGKVASDGSFYAQYGIGHSLYNLPFYLIGHFFATLSPALASQYDRLTMFTTLLGQPAISALSCALLFLFCLRLGCSCDASIVCSCLYGLGTQAWVYAQLDFSEPILTFFLVASAYWLLRSSETRTRQDPCCSEHGLGSASATTALVFAGLSAGIAMSVKIVALIVLPFLYLFIVLQASRTAVPMRTKLCAFSVPLGIAGFGPVGTYNLLRFGSLFETGYSDEFTCYYGDVLRQFAENLWSLEGSIILYSPVILLAIPGAAVFYRRFRQIALLLFSIIASFFLFYPFTTNELYYGPRYLTPTLPFFMLIVGVWLDRSFSARAPRKFRRAIIIFLLLLGIFQQLVGVLVNYHSYYWRIQYALPLADEDVRNSEEGRRLQATPNLPHLLGHLWLLRQGLYGIFQNDGLPVEGLMLTASSNSGDRNDWIPYYGLDLWWCHRKILSQFGLSFPLSILSGLGAVVFVSCYQIWKIRKTSCDRALFER</sequence>
<evidence type="ECO:0000256" key="7">
    <source>
        <dbReference type="ARBA" id="ARBA00023136"/>
    </source>
</evidence>
<evidence type="ECO:0000256" key="6">
    <source>
        <dbReference type="ARBA" id="ARBA00022989"/>
    </source>
</evidence>
<dbReference type="PANTHER" id="PTHR33908:SF11">
    <property type="entry name" value="MEMBRANE PROTEIN"/>
    <property type="match status" value="1"/>
</dbReference>
<name>A0A2G6E949_9BACT</name>
<evidence type="ECO:0000313" key="11">
    <source>
        <dbReference type="Proteomes" id="UP000229740"/>
    </source>
</evidence>
<feature type="transmembrane region" description="Helical" evidence="8">
    <location>
        <begin position="66"/>
        <end position="83"/>
    </location>
</feature>
<dbReference type="PANTHER" id="PTHR33908">
    <property type="entry name" value="MANNOSYLTRANSFERASE YKCB-RELATED"/>
    <property type="match status" value="1"/>
</dbReference>
<feature type="transmembrane region" description="Helical" evidence="8">
    <location>
        <begin position="104"/>
        <end position="132"/>
    </location>
</feature>
<keyword evidence="3" id="KW-0328">Glycosyltransferase</keyword>
<evidence type="ECO:0000256" key="2">
    <source>
        <dbReference type="ARBA" id="ARBA00022475"/>
    </source>
</evidence>
<comment type="subcellular location">
    <subcellularLocation>
        <location evidence="1">Cell membrane</location>
        <topology evidence="1">Multi-pass membrane protein</topology>
    </subcellularLocation>
</comment>
<dbReference type="GO" id="GO:0005886">
    <property type="term" value="C:plasma membrane"/>
    <property type="evidence" value="ECO:0007669"/>
    <property type="project" value="UniProtKB-SubCell"/>
</dbReference>
<evidence type="ECO:0000256" key="5">
    <source>
        <dbReference type="ARBA" id="ARBA00022692"/>
    </source>
</evidence>
<gene>
    <name evidence="10" type="ORF">CSB45_04285</name>
</gene>
<feature type="transmembrane region" description="Helical" evidence="8">
    <location>
        <begin position="199"/>
        <end position="219"/>
    </location>
</feature>
<dbReference type="GO" id="GO:0009103">
    <property type="term" value="P:lipopolysaccharide biosynthetic process"/>
    <property type="evidence" value="ECO:0007669"/>
    <property type="project" value="UniProtKB-ARBA"/>
</dbReference>
<keyword evidence="5 8" id="KW-0812">Transmembrane</keyword>
<dbReference type="Pfam" id="PF02366">
    <property type="entry name" value="PMT"/>
    <property type="match status" value="1"/>
</dbReference>
<dbReference type="AlphaFoldDB" id="A0A2G6E949"/>
<evidence type="ECO:0000256" key="3">
    <source>
        <dbReference type="ARBA" id="ARBA00022676"/>
    </source>
</evidence>
<keyword evidence="6 8" id="KW-1133">Transmembrane helix</keyword>